<feature type="active site" evidence="3">
    <location>
        <position position="300"/>
    </location>
</feature>
<dbReference type="Gene3D" id="3.40.50.1820">
    <property type="entry name" value="alpha/beta hydrolase"/>
    <property type="match status" value="2"/>
</dbReference>
<dbReference type="InterPro" id="IPR000073">
    <property type="entry name" value="AB_hydrolase_1"/>
</dbReference>
<comment type="caution">
    <text evidence="5">The sequence shown here is derived from an EMBL/GenBank/DDBJ whole genome shotgun (WGS) entry which is preliminary data.</text>
</comment>
<evidence type="ECO:0000259" key="4">
    <source>
        <dbReference type="Pfam" id="PF00561"/>
    </source>
</evidence>
<dbReference type="GO" id="GO:0009092">
    <property type="term" value="P:homoserine metabolic process"/>
    <property type="evidence" value="ECO:0007669"/>
    <property type="project" value="TreeGrafter"/>
</dbReference>
<dbReference type="STRING" id="155417.A0A4Q4T1B6"/>
<dbReference type="PIRSF" id="PIRSF000443">
    <property type="entry name" value="Homoser_Ac_trans"/>
    <property type="match status" value="1"/>
</dbReference>
<reference evidence="5 6" key="1">
    <citation type="submission" date="2018-06" db="EMBL/GenBank/DDBJ databases">
        <title>Complete Genomes of Monosporascus.</title>
        <authorList>
            <person name="Robinson A.J."/>
            <person name="Natvig D.O."/>
        </authorList>
    </citation>
    <scope>NUCLEOTIDE SEQUENCE [LARGE SCALE GENOMIC DNA]</scope>
    <source>
        <strain evidence="5 6">CBS 110550</strain>
    </source>
</reference>
<keyword evidence="6" id="KW-1185">Reference proteome</keyword>
<accession>A0A4Q4T1B6</accession>
<evidence type="ECO:0000313" key="6">
    <source>
        <dbReference type="Proteomes" id="UP000293360"/>
    </source>
</evidence>
<evidence type="ECO:0000256" key="3">
    <source>
        <dbReference type="PIRSR" id="PIRSR000443-1"/>
    </source>
</evidence>
<sequence length="377" mass="41864">MDHNSHHSMPSKLPPQLYITIPEFTLESGETLINAVVAFTFHGLLNARGDNAVVPFPFHVPGPADILDRTDTSAHKYVLDILGVKSVQCVIGPSMGGMVALEWSFFGTGYVRALVLIATAARQCGWQIAWNENQRNTILCDAKFRSGWYGDDPPLAGLAAARMAALMTYRSQYSFKQRFGRRTNAAPVIQAATRLITDDVQLVDGSTSPVDSDSESYIEAKNGQQDPAKGIFSAQSYLRYHGDKFNARFDANCYIHILDKMDTHDITRGRYASDVPEDEALERALGRIRQPTLVVGIPSDGLYPIQEQQTLYEAMPNAVLGIIESLEGHDAFLIETAQLNDLVRTFFDRRTVLELEDKAQACLDIKRDAIIFWAGSF</sequence>
<feature type="active site" evidence="3">
    <location>
        <position position="329"/>
    </location>
</feature>
<dbReference type="Pfam" id="PF00561">
    <property type="entry name" value="Abhydrolase_1"/>
    <property type="match status" value="1"/>
</dbReference>
<protein>
    <recommendedName>
        <fullName evidence="4">AB hydrolase-1 domain-containing protein</fullName>
    </recommendedName>
</protein>
<dbReference type="InterPro" id="IPR008220">
    <property type="entry name" value="HAT_MetX-like"/>
</dbReference>
<dbReference type="Proteomes" id="UP000293360">
    <property type="component" value="Unassembled WGS sequence"/>
</dbReference>
<proteinExistence type="inferred from homology"/>
<evidence type="ECO:0000256" key="1">
    <source>
        <dbReference type="ARBA" id="ARBA00006886"/>
    </source>
</evidence>
<dbReference type="EMBL" id="QJNU01000561">
    <property type="protein sequence ID" value="RYO94791.1"/>
    <property type="molecule type" value="Genomic_DNA"/>
</dbReference>
<comment type="similarity">
    <text evidence="1">Belongs to the AB hydrolase superfamily. MetX family.</text>
</comment>
<dbReference type="AlphaFoldDB" id="A0A4Q4T1B6"/>
<evidence type="ECO:0000256" key="2">
    <source>
        <dbReference type="ARBA" id="ARBA00022679"/>
    </source>
</evidence>
<dbReference type="PANTHER" id="PTHR32268:SF11">
    <property type="entry name" value="HOMOSERINE O-ACETYLTRANSFERASE"/>
    <property type="match status" value="1"/>
</dbReference>
<dbReference type="GO" id="GO:0009086">
    <property type="term" value="P:methionine biosynthetic process"/>
    <property type="evidence" value="ECO:0007669"/>
    <property type="project" value="TreeGrafter"/>
</dbReference>
<dbReference type="PANTHER" id="PTHR32268">
    <property type="entry name" value="HOMOSERINE O-ACETYLTRANSFERASE"/>
    <property type="match status" value="1"/>
</dbReference>
<evidence type="ECO:0000313" key="5">
    <source>
        <dbReference type="EMBL" id="RYO94791.1"/>
    </source>
</evidence>
<dbReference type="OrthoDB" id="191364at2759"/>
<dbReference type="SUPFAM" id="SSF53474">
    <property type="entry name" value="alpha/beta-Hydrolases"/>
    <property type="match status" value="1"/>
</dbReference>
<feature type="domain" description="AB hydrolase-1" evidence="4">
    <location>
        <begin position="76"/>
        <end position="334"/>
    </location>
</feature>
<name>A0A4Q4T1B6_9PEZI</name>
<keyword evidence="2" id="KW-0808">Transferase</keyword>
<feature type="active site" description="Nucleophile" evidence="3">
    <location>
        <position position="94"/>
    </location>
</feature>
<dbReference type="GO" id="GO:0004414">
    <property type="term" value="F:homoserine O-acetyltransferase activity"/>
    <property type="evidence" value="ECO:0007669"/>
    <property type="project" value="TreeGrafter"/>
</dbReference>
<dbReference type="InterPro" id="IPR029058">
    <property type="entry name" value="AB_hydrolase_fold"/>
</dbReference>
<organism evidence="5 6">
    <name type="scientific">Monosporascus ibericus</name>
    <dbReference type="NCBI Taxonomy" id="155417"/>
    <lineage>
        <taxon>Eukaryota</taxon>
        <taxon>Fungi</taxon>
        <taxon>Dikarya</taxon>
        <taxon>Ascomycota</taxon>
        <taxon>Pezizomycotina</taxon>
        <taxon>Sordariomycetes</taxon>
        <taxon>Xylariomycetidae</taxon>
        <taxon>Xylariales</taxon>
        <taxon>Xylariales incertae sedis</taxon>
        <taxon>Monosporascus</taxon>
    </lineage>
</organism>
<gene>
    <name evidence="5" type="ORF">DL764_007769</name>
</gene>